<reference evidence="2 3" key="1">
    <citation type="submission" date="2017-05" db="EMBL/GenBank/DDBJ databases">
        <title>Vagococcus spp. assemblies.</title>
        <authorList>
            <person name="Gulvik C.A."/>
        </authorList>
    </citation>
    <scope>NUCLEOTIDE SEQUENCE [LARGE SCALE GENOMIC DNA]</scope>
    <source>
        <strain evidence="2 3">SS1994</strain>
    </source>
</reference>
<protein>
    <recommendedName>
        <fullName evidence="4">WxL domain-containing protein</fullName>
    </recommendedName>
</protein>
<accession>A0A429ZEQ7</accession>
<evidence type="ECO:0000256" key="1">
    <source>
        <dbReference type="SAM" id="MobiDB-lite"/>
    </source>
</evidence>
<dbReference type="OrthoDB" id="2194183at2"/>
<keyword evidence="3" id="KW-1185">Reference proteome</keyword>
<evidence type="ECO:0000313" key="3">
    <source>
        <dbReference type="Proteomes" id="UP000288490"/>
    </source>
</evidence>
<feature type="region of interest" description="Disordered" evidence="1">
    <location>
        <begin position="66"/>
        <end position="98"/>
    </location>
</feature>
<evidence type="ECO:0008006" key="4">
    <source>
        <dbReference type="Google" id="ProtNLM"/>
    </source>
</evidence>
<feature type="compositionally biased region" description="Polar residues" evidence="1">
    <location>
        <begin position="66"/>
        <end position="89"/>
    </location>
</feature>
<sequence length="775" mass="84696">MKRILSVIILLSVYWLVIGESNLTFAKSSTQIQMDSSSDMLMNEEIADTTDTTQEISNVPHSESFVENTADTSQDGTISGTSESMLPSTRTEKSLVGNGTQSSPFLIYTYNQLSNVATTINASSYPTINSGTVYIKLMADITSNGTRVTFSNSKNPIIIDGSTTQNSSGNHYIYYTGNSGYAGLFALGTGNMTITFKNINFGSKDSPRSNYYGFCYSTSNNNIINIQDVHYYAEIGGQPFYVIGSNSVLNFSGNNTFVVSNIDSNSNQEFAEFAGTMNFKEGSKTAIVQKTNAVLAFIWSYSTINMNVESNAQVFIQSGKTEMFYPRYDVNLTVSESAMFTYLFDPNLSYIDPQTVFGDSSDYETIQVSGKTNASTNNFFSGSANFNLSAANQSQIDFITTGYPFQTGTLDINTQDTASIKFLNQMNTSPALNSSNTSLKVTNNSKNSTIYNLAKTPTGSSTTPVSELIVPGTSSVTLTSNLPKYSAIVYEPAVKVGGIIASGLSGIDENKNPYSKITSHLTGVSSSLDSTYTYKAQYYVTNDTSTVLDNATLNNNYDETVATQTHLSGSFHTSLDSLPSVATEVGDQSTLASLDQLFSSDYTVYGRLAIISQSNHQTYYTSWENTMATIDSFQAVTLPTLINIDDNISYTTSVGKFGMSFNKQISYPIVNQSNRIIEVMPTVLTPMGNNNVTIVTDSPNDWQDKTLQLQLNSDEASIQWNFGNLINPTILELQPYWDIKNNVQHFYLDGAYSGPFMTSTPAIVDYTLAFSINPK</sequence>
<organism evidence="2 3">
    <name type="scientific">Vagococcus bubulae</name>
    <dbReference type="NCBI Taxonomy" id="1977868"/>
    <lineage>
        <taxon>Bacteria</taxon>
        <taxon>Bacillati</taxon>
        <taxon>Bacillota</taxon>
        <taxon>Bacilli</taxon>
        <taxon>Lactobacillales</taxon>
        <taxon>Enterococcaceae</taxon>
        <taxon>Vagococcus</taxon>
    </lineage>
</organism>
<evidence type="ECO:0000313" key="2">
    <source>
        <dbReference type="EMBL" id="RST92196.1"/>
    </source>
</evidence>
<comment type="caution">
    <text evidence="2">The sequence shown here is derived from an EMBL/GenBank/DDBJ whole genome shotgun (WGS) entry which is preliminary data.</text>
</comment>
<dbReference type="RefSeq" id="WP_125958108.1">
    <property type="nucleotide sequence ID" value="NZ_JAQEJV010000015.1"/>
</dbReference>
<dbReference type="AlphaFoldDB" id="A0A429ZEQ7"/>
<gene>
    <name evidence="2" type="ORF">CBF36_08905</name>
</gene>
<dbReference type="Proteomes" id="UP000288490">
    <property type="component" value="Unassembled WGS sequence"/>
</dbReference>
<dbReference type="EMBL" id="NGJT01000017">
    <property type="protein sequence ID" value="RST92196.1"/>
    <property type="molecule type" value="Genomic_DNA"/>
</dbReference>
<name>A0A429ZEQ7_9ENTE</name>
<proteinExistence type="predicted"/>